<accession>A0ABP5Q7C8</accession>
<dbReference type="Proteomes" id="UP001500305">
    <property type="component" value="Unassembled WGS sequence"/>
</dbReference>
<evidence type="ECO:0000313" key="1">
    <source>
        <dbReference type="EMBL" id="GAA2227916.1"/>
    </source>
</evidence>
<keyword evidence="2" id="KW-1185">Reference proteome</keyword>
<name>A0ABP5Q7C8_9ACTN</name>
<dbReference type="InterPro" id="IPR011009">
    <property type="entry name" value="Kinase-like_dom_sf"/>
</dbReference>
<dbReference type="RefSeq" id="WP_344634445.1">
    <property type="nucleotide sequence ID" value="NZ_BAAATR010000002.1"/>
</dbReference>
<organism evidence="1 2">
    <name type="scientific">Kitasatospora cystarginea</name>
    <dbReference type="NCBI Taxonomy" id="58350"/>
    <lineage>
        <taxon>Bacteria</taxon>
        <taxon>Bacillati</taxon>
        <taxon>Actinomycetota</taxon>
        <taxon>Actinomycetes</taxon>
        <taxon>Kitasatosporales</taxon>
        <taxon>Streptomycetaceae</taxon>
        <taxon>Kitasatospora</taxon>
    </lineage>
</organism>
<reference evidence="2" key="1">
    <citation type="journal article" date="2019" name="Int. J. Syst. Evol. Microbiol.">
        <title>The Global Catalogue of Microorganisms (GCM) 10K type strain sequencing project: providing services to taxonomists for standard genome sequencing and annotation.</title>
        <authorList>
            <consortium name="The Broad Institute Genomics Platform"/>
            <consortium name="The Broad Institute Genome Sequencing Center for Infectious Disease"/>
            <person name="Wu L."/>
            <person name="Ma J."/>
        </authorList>
    </citation>
    <scope>NUCLEOTIDE SEQUENCE [LARGE SCALE GENOMIC DNA]</scope>
    <source>
        <strain evidence="2">JCM 7356</strain>
    </source>
</reference>
<protein>
    <recommendedName>
        <fullName evidence="3">Aminoglycoside phosphotransferase domain-containing protein</fullName>
    </recommendedName>
</protein>
<dbReference type="EMBL" id="BAAATR010000002">
    <property type="protein sequence ID" value="GAA2227916.1"/>
    <property type="molecule type" value="Genomic_DNA"/>
</dbReference>
<dbReference type="Gene3D" id="3.90.1200.10">
    <property type="match status" value="1"/>
</dbReference>
<sequence length="490" mass="53139">METLLSDDLAPATAALLRAAPWLDETSRRSGRFEVLDQAALGGIRLLLVGAGGDPAASADDSRWFVPVLDDDPGRAATGAAAFDRAVVDALREGLRLPTRHGNVIEFHGEPAPYRGQLPFEPGWCSNALSLLDLGGTAHAHKTYRRVSGGTREPELLRLMSGSGRTQQPVGDYSYVDTATGRREPLGVVYRYAEGEGLNVPLSAGIRSLWPLVHAGADPEAAVTASQQALVAPLRATGRFLRDFHRDLAERLGSYPEFPAAGWLAETAERLAALTPLIRADARFPVPVREAAVRGLDAEFGRIAELPPRPWPSGPCHGDLHLSHLVRRERSDTSWELCVIDLSTGRSDPADPGTAQSPWQDLAALRRGVEIFTADEFADHAAQTLGMDPEDTCRTALLQAAGVRPDTPGWTAERLAALERLRRAAGRWAVRVGDLLVGRDPDLGGHPAWRLFRLRRLLHELDYAYAHDRAYHAAINLRHAVEAGGLPAAR</sequence>
<evidence type="ECO:0000313" key="2">
    <source>
        <dbReference type="Proteomes" id="UP001500305"/>
    </source>
</evidence>
<evidence type="ECO:0008006" key="3">
    <source>
        <dbReference type="Google" id="ProtNLM"/>
    </source>
</evidence>
<gene>
    <name evidence="1" type="ORF">GCM10010430_04350</name>
</gene>
<proteinExistence type="predicted"/>
<comment type="caution">
    <text evidence="1">The sequence shown here is derived from an EMBL/GenBank/DDBJ whole genome shotgun (WGS) entry which is preliminary data.</text>
</comment>
<dbReference type="SUPFAM" id="SSF56112">
    <property type="entry name" value="Protein kinase-like (PK-like)"/>
    <property type="match status" value="1"/>
</dbReference>